<dbReference type="Proteomes" id="UP001460270">
    <property type="component" value="Unassembled WGS sequence"/>
</dbReference>
<organism evidence="1 2">
    <name type="scientific">Mugilogobius chulae</name>
    <name type="common">yellowstripe goby</name>
    <dbReference type="NCBI Taxonomy" id="88201"/>
    <lineage>
        <taxon>Eukaryota</taxon>
        <taxon>Metazoa</taxon>
        <taxon>Chordata</taxon>
        <taxon>Craniata</taxon>
        <taxon>Vertebrata</taxon>
        <taxon>Euteleostomi</taxon>
        <taxon>Actinopterygii</taxon>
        <taxon>Neopterygii</taxon>
        <taxon>Teleostei</taxon>
        <taxon>Neoteleostei</taxon>
        <taxon>Acanthomorphata</taxon>
        <taxon>Gobiaria</taxon>
        <taxon>Gobiiformes</taxon>
        <taxon>Gobioidei</taxon>
        <taxon>Gobiidae</taxon>
        <taxon>Gobionellinae</taxon>
        <taxon>Mugilogobius</taxon>
    </lineage>
</organism>
<keyword evidence="2" id="KW-1185">Reference proteome</keyword>
<dbReference type="Gene3D" id="3.40.50.720">
    <property type="entry name" value="NAD(P)-binding Rossmann-like Domain"/>
    <property type="match status" value="1"/>
</dbReference>
<reference evidence="2" key="1">
    <citation type="submission" date="2024-04" db="EMBL/GenBank/DDBJ databases">
        <title>Salinicola lusitanus LLJ914,a marine bacterium isolated from the Okinawa Trough.</title>
        <authorList>
            <person name="Li J."/>
        </authorList>
    </citation>
    <scope>NUCLEOTIDE SEQUENCE [LARGE SCALE GENOMIC DNA]</scope>
</reference>
<proteinExistence type="predicted"/>
<dbReference type="EMBL" id="JBBPFD010000005">
    <property type="protein sequence ID" value="KAK7925350.1"/>
    <property type="molecule type" value="Genomic_DNA"/>
</dbReference>
<gene>
    <name evidence="1" type="ORF">WMY93_007660</name>
</gene>
<protein>
    <submittedName>
        <fullName evidence="1">Uncharacterized protein</fullName>
    </submittedName>
</protein>
<dbReference type="AlphaFoldDB" id="A0AAW0PML4"/>
<name>A0AAW0PML4_9GOBI</name>
<dbReference type="InterPro" id="IPR036291">
    <property type="entry name" value="NAD(P)-bd_dom_sf"/>
</dbReference>
<dbReference type="PANTHER" id="PTHR14097">
    <property type="entry name" value="OXIDOREDUCTASE HTATIP2"/>
    <property type="match status" value="1"/>
</dbReference>
<evidence type="ECO:0000313" key="2">
    <source>
        <dbReference type="Proteomes" id="UP001460270"/>
    </source>
</evidence>
<dbReference type="GO" id="GO:0051170">
    <property type="term" value="P:import into nucleus"/>
    <property type="evidence" value="ECO:0007669"/>
    <property type="project" value="TreeGrafter"/>
</dbReference>
<comment type="caution">
    <text evidence="1">The sequence shown here is derived from an EMBL/GenBank/DDBJ whole genome shotgun (WGS) entry which is preliminary data.</text>
</comment>
<sequence length="431" mass="47182">MAAERQFSVLSTGWQQSVFSDSSVFCPQDGSRVSPVTVQCFVPQDGSRDGSRVFLVTVSVFCPQDGSRVSLDGSRVSPVDSSVFCPQDGSRVSLDGSRVSLVTVQCFVHRMAAECLDGSRVFLVTVQCFVHRMAAEETDGSRVSVTVQCFVHRMAAECFSDSSVFCPQDGSRVSLGQQVSSDSSVLSRMAAEFSDSRVQCCPQDGSRVSDGSRGGLRGQKKTFGSRSAAVSFSERREKLESFVKRTFTTNIFSKITLIGRRTLTFDDPKYDSLVQEVVDFENWTITLQSKAGADNFVRVDHDYVLKAAELARAGGCSHFHLESSRGADKNSSFLYLKVKGQVEADIEALGFDRFSIYRPGVLLVNREESRPMEFVARAFFKTFAPVLPSMSVPIESVATAMVLNALLKPGEQKTEILENKAIAALGKQNAK</sequence>
<dbReference type="GO" id="GO:0005737">
    <property type="term" value="C:cytoplasm"/>
    <property type="evidence" value="ECO:0007669"/>
    <property type="project" value="TreeGrafter"/>
</dbReference>
<dbReference type="SUPFAM" id="SSF51735">
    <property type="entry name" value="NAD(P)-binding Rossmann-fold domains"/>
    <property type="match status" value="1"/>
</dbReference>
<accession>A0AAW0PML4</accession>
<evidence type="ECO:0000313" key="1">
    <source>
        <dbReference type="EMBL" id="KAK7925350.1"/>
    </source>
</evidence>
<dbReference type="PANTHER" id="PTHR14097:SF7">
    <property type="entry name" value="OXIDOREDUCTASE HTATIP2"/>
    <property type="match status" value="1"/>
</dbReference>